<dbReference type="AlphaFoldDB" id="A0A564XUW8"/>
<evidence type="ECO:0000313" key="1">
    <source>
        <dbReference type="EMBL" id="VUZ38812.1"/>
    </source>
</evidence>
<name>A0A564XUW8_HYMDI</name>
<proteinExistence type="predicted"/>
<evidence type="ECO:0000313" key="2">
    <source>
        <dbReference type="Proteomes" id="UP000321570"/>
    </source>
</evidence>
<accession>A0A564XUW8</accession>
<dbReference type="EMBL" id="CABIJS010000007">
    <property type="protein sequence ID" value="VUZ38812.1"/>
    <property type="molecule type" value="Genomic_DNA"/>
</dbReference>
<dbReference type="Proteomes" id="UP000321570">
    <property type="component" value="Unassembled WGS sequence"/>
</dbReference>
<sequence>MDRRLTSKEEVEMKKLISSFQSKLSKFHDEGMRKLVARWEYVINKDGDYIEH</sequence>
<gene>
    <name evidence="1" type="ORF">WMSIL1_LOCUS239</name>
</gene>
<keyword evidence="2" id="KW-1185">Reference proteome</keyword>
<organism evidence="1 2">
    <name type="scientific">Hymenolepis diminuta</name>
    <name type="common">Rat tapeworm</name>
    <dbReference type="NCBI Taxonomy" id="6216"/>
    <lineage>
        <taxon>Eukaryota</taxon>
        <taxon>Metazoa</taxon>
        <taxon>Spiralia</taxon>
        <taxon>Lophotrochozoa</taxon>
        <taxon>Platyhelminthes</taxon>
        <taxon>Cestoda</taxon>
        <taxon>Eucestoda</taxon>
        <taxon>Cyclophyllidea</taxon>
        <taxon>Hymenolepididae</taxon>
        <taxon>Hymenolepis</taxon>
    </lineage>
</organism>
<protein>
    <submittedName>
        <fullName evidence="1">Uncharacterized protein</fullName>
    </submittedName>
</protein>
<reference evidence="1 2" key="1">
    <citation type="submission" date="2019-07" db="EMBL/GenBank/DDBJ databases">
        <authorList>
            <person name="Jastrzebski P J."/>
            <person name="Paukszto L."/>
            <person name="Jastrzebski P J."/>
        </authorList>
    </citation>
    <scope>NUCLEOTIDE SEQUENCE [LARGE SCALE GENOMIC DNA]</scope>
    <source>
        <strain evidence="1 2">WMS-il1</strain>
    </source>
</reference>